<dbReference type="InterPro" id="IPR036390">
    <property type="entry name" value="WH_DNA-bd_sf"/>
</dbReference>
<dbReference type="PANTHER" id="PTHR23288">
    <property type="entry name" value="OCCLUDIN AND RNA POLYMERASE II ELONGATION FACTOR ELL"/>
    <property type="match status" value="1"/>
</dbReference>
<protein>
    <submittedName>
        <fullName evidence="9">ELL2 factor</fullName>
    </submittedName>
</protein>
<evidence type="ECO:0000256" key="3">
    <source>
        <dbReference type="ARBA" id="ARBA00023015"/>
    </source>
</evidence>
<dbReference type="InterPro" id="IPR031176">
    <property type="entry name" value="ELL/occludin"/>
</dbReference>
<evidence type="ECO:0000313" key="10">
    <source>
        <dbReference type="Proteomes" id="UP000549499"/>
    </source>
</evidence>
<dbReference type="PANTHER" id="PTHR23288:SF8">
    <property type="entry name" value="RNA POLYMERASE II ELONGATION FACTOR ELL2"/>
    <property type="match status" value="1"/>
</dbReference>
<sequence length="548" mass="62471">LLRIPKVDKPNEVHTFNFHLSNVGRDNPQGSFDCVQQTNSRFGVSQLSYLGTIKNKITVCATSDSYQKTRERLTQVEEESRNRSAIVIKPGGPYLGKRVQVRRRAQSVPDVVPERKRSTPVNPAYTVRRAPAQTAVSQRPYRQRVIHLLALKSYKKPELLVRLQRDGINEKDKNSLGIILHQVAKLNPKDNSYTLKDYLFKEVQKDWPGYNETDKQSLELILSGKLKSSPNATSISCLESAVSSEKEDPSTSSQKHLMATSFIDPLMRKRQRISHLAGRAQQSLGAPRKESTTTPLPPPTLIPTSNPPQTIISSSPNTPEGRGTQDLPVDSFSQNSAYRDQPQKYTSLTPGGMPARAARQVEPPQYTGQTHAVLHQKPKKVKKCKGQDECKTPDTVSASKEEKGIRKEEASKLKKSSRSDSNEGVKEISIVSTETPPSTKEQPDYLMKYKAIESYEQRQKYKADFYAEYNEYRYLHARIESVKRRFMDLDAQRKLLSPGSKEYQVLHEEVLEEYRKLKQSNPNYYEEKHRCEYLHEKLSHIKALIRDF</sequence>
<reference evidence="9 10" key="1">
    <citation type="submission" date="2019-09" db="EMBL/GenBank/DDBJ databases">
        <title>Bird 10,000 Genomes (B10K) Project - Family phase.</title>
        <authorList>
            <person name="Zhang G."/>
        </authorList>
    </citation>
    <scope>NUCLEOTIDE SEQUENCE [LARGE SCALE GENOMIC DNA]</scope>
    <source>
        <strain evidence="9">B10K-DU-003-44</strain>
        <tissue evidence="9">Muscle</tissue>
    </source>
</reference>
<evidence type="ECO:0000256" key="1">
    <source>
        <dbReference type="ARBA" id="ARBA00004123"/>
    </source>
</evidence>
<name>A0A7K5IA55_CROSL</name>
<dbReference type="InterPro" id="IPR019464">
    <property type="entry name" value="ELL_N"/>
</dbReference>
<feature type="domain" description="OCEL" evidence="8">
    <location>
        <begin position="443"/>
        <end position="548"/>
    </location>
</feature>
<keyword evidence="10" id="KW-1185">Reference proteome</keyword>
<accession>A0A7K5IA55</accession>
<feature type="compositionally biased region" description="Basic residues" evidence="7">
    <location>
        <begin position="374"/>
        <end position="384"/>
    </location>
</feature>
<dbReference type="GO" id="GO:0032968">
    <property type="term" value="P:positive regulation of transcription elongation by RNA polymerase II"/>
    <property type="evidence" value="ECO:0007669"/>
    <property type="project" value="TreeGrafter"/>
</dbReference>
<feature type="compositionally biased region" description="Polar residues" evidence="7">
    <location>
        <begin position="309"/>
        <end position="318"/>
    </location>
</feature>
<dbReference type="PROSITE" id="PS51980">
    <property type="entry name" value="OCEL"/>
    <property type="match status" value="1"/>
</dbReference>
<keyword evidence="4" id="KW-0804">Transcription</keyword>
<dbReference type="Gene3D" id="6.10.140.340">
    <property type="match status" value="1"/>
</dbReference>
<dbReference type="GO" id="GO:0000987">
    <property type="term" value="F:cis-regulatory region sequence-specific DNA binding"/>
    <property type="evidence" value="ECO:0007669"/>
    <property type="project" value="TreeGrafter"/>
</dbReference>
<dbReference type="EMBL" id="VYZB01001243">
    <property type="protein sequence ID" value="NWS78234.1"/>
    <property type="molecule type" value="Genomic_DNA"/>
</dbReference>
<feature type="compositionally biased region" description="Polar residues" evidence="7">
    <location>
        <begin position="430"/>
        <end position="440"/>
    </location>
</feature>
<comment type="similarity">
    <text evidence="2 6">Belongs to the ELL/occludin family.</text>
</comment>
<evidence type="ECO:0000256" key="2">
    <source>
        <dbReference type="ARBA" id="ARBA00009171"/>
    </source>
</evidence>
<feature type="region of interest" description="Disordered" evidence="7">
    <location>
        <begin position="368"/>
        <end position="441"/>
    </location>
</feature>
<evidence type="ECO:0000259" key="8">
    <source>
        <dbReference type="PROSITE" id="PS51980"/>
    </source>
</evidence>
<dbReference type="GO" id="GO:0008023">
    <property type="term" value="C:transcription elongation factor complex"/>
    <property type="evidence" value="ECO:0007669"/>
    <property type="project" value="InterPro"/>
</dbReference>
<comment type="subcellular location">
    <subcellularLocation>
        <location evidence="1">Nucleus</location>
    </subcellularLocation>
</comment>
<feature type="non-terminal residue" evidence="9">
    <location>
        <position position="1"/>
    </location>
</feature>
<keyword evidence="5" id="KW-0539">Nucleus</keyword>
<dbReference type="SUPFAM" id="SSF144292">
    <property type="entry name" value="occludin/ELL-like"/>
    <property type="match status" value="1"/>
</dbReference>
<dbReference type="InterPro" id="IPR010844">
    <property type="entry name" value="Occludin_ELL"/>
</dbReference>
<evidence type="ECO:0000256" key="5">
    <source>
        <dbReference type="ARBA" id="ARBA00023242"/>
    </source>
</evidence>
<dbReference type="SUPFAM" id="SSF46785">
    <property type="entry name" value="Winged helix' DNA-binding domain"/>
    <property type="match status" value="1"/>
</dbReference>
<proteinExistence type="inferred from homology"/>
<dbReference type="Pfam" id="PF07303">
    <property type="entry name" value="Occludin_ELL"/>
    <property type="match status" value="1"/>
</dbReference>
<dbReference type="AlphaFoldDB" id="A0A7K5IA55"/>
<keyword evidence="3" id="KW-0805">Transcription regulation</keyword>
<gene>
    <name evidence="9" type="primary">Ell2</name>
    <name evidence="9" type="ORF">CROSUL_R10199</name>
</gene>
<evidence type="ECO:0000256" key="6">
    <source>
        <dbReference type="PROSITE-ProRule" id="PRU01324"/>
    </source>
</evidence>
<feature type="compositionally biased region" description="Basic and acidic residues" evidence="7">
    <location>
        <begin position="399"/>
        <end position="426"/>
    </location>
</feature>
<dbReference type="Gene3D" id="1.10.10.2670">
    <property type="entry name" value="E3 ubiquitin-protein ligase"/>
    <property type="match status" value="1"/>
</dbReference>
<organism evidence="9 10">
    <name type="scientific">Crotophaga sulcirostris</name>
    <name type="common">Groove-billed ani</name>
    <dbReference type="NCBI Taxonomy" id="33598"/>
    <lineage>
        <taxon>Eukaryota</taxon>
        <taxon>Metazoa</taxon>
        <taxon>Chordata</taxon>
        <taxon>Craniata</taxon>
        <taxon>Vertebrata</taxon>
        <taxon>Euteleostomi</taxon>
        <taxon>Archelosauria</taxon>
        <taxon>Archosauria</taxon>
        <taxon>Dinosauria</taxon>
        <taxon>Saurischia</taxon>
        <taxon>Theropoda</taxon>
        <taxon>Coelurosauria</taxon>
        <taxon>Aves</taxon>
        <taxon>Neognathae</taxon>
        <taxon>Neoaves</taxon>
        <taxon>Otidimorphae</taxon>
        <taxon>Cuculiformes</taxon>
        <taxon>Crotophagidae</taxon>
        <taxon>Crotophaga</taxon>
    </lineage>
</organism>
<feature type="non-terminal residue" evidence="9">
    <location>
        <position position="548"/>
    </location>
</feature>
<dbReference type="GO" id="GO:0042795">
    <property type="term" value="P:snRNA transcription by RNA polymerase II"/>
    <property type="evidence" value="ECO:0007669"/>
    <property type="project" value="TreeGrafter"/>
</dbReference>
<comment type="caution">
    <text evidence="9">The sequence shown here is derived from an EMBL/GenBank/DDBJ whole genome shotgun (WGS) entry which is preliminary data.</text>
</comment>
<feature type="compositionally biased region" description="Polar residues" evidence="7">
    <location>
        <begin position="331"/>
        <end position="349"/>
    </location>
</feature>
<dbReference type="Proteomes" id="UP000549499">
    <property type="component" value="Unassembled WGS sequence"/>
</dbReference>
<dbReference type="GO" id="GO:0006368">
    <property type="term" value="P:transcription elongation by RNA polymerase II"/>
    <property type="evidence" value="ECO:0007669"/>
    <property type="project" value="InterPro"/>
</dbReference>
<evidence type="ECO:0000313" key="9">
    <source>
        <dbReference type="EMBL" id="NWS78234.1"/>
    </source>
</evidence>
<dbReference type="InterPro" id="IPR042065">
    <property type="entry name" value="E3_ELL-like"/>
</dbReference>
<feature type="region of interest" description="Disordered" evidence="7">
    <location>
        <begin position="243"/>
        <end position="356"/>
    </location>
</feature>
<evidence type="ECO:0000256" key="7">
    <source>
        <dbReference type="SAM" id="MobiDB-lite"/>
    </source>
</evidence>
<evidence type="ECO:0000256" key="4">
    <source>
        <dbReference type="ARBA" id="ARBA00023163"/>
    </source>
</evidence>
<dbReference type="OrthoDB" id="6284217at2759"/>
<dbReference type="Pfam" id="PF10390">
    <property type="entry name" value="ELL"/>
    <property type="match status" value="1"/>
</dbReference>